<feature type="domain" description="2Fe-2S ferredoxin-type" evidence="7">
    <location>
        <begin position="234"/>
        <end position="317"/>
    </location>
</feature>
<dbReference type="PROSITE" id="PS51085">
    <property type="entry name" value="2FE2S_FER_2"/>
    <property type="match status" value="1"/>
</dbReference>
<dbReference type="PRINTS" id="PR00409">
    <property type="entry name" value="PHDIOXRDTASE"/>
</dbReference>
<dbReference type="Gene3D" id="3.40.50.80">
    <property type="entry name" value="Nucleotide-binding domain of ferredoxin-NADP reductase (FNR) module"/>
    <property type="match status" value="1"/>
</dbReference>
<keyword evidence="3" id="KW-0479">Metal-binding</keyword>
<dbReference type="InterPro" id="IPR001041">
    <property type="entry name" value="2Fe-2S_ferredoxin-type"/>
</dbReference>
<protein>
    <submittedName>
        <fullName evidence="9">Xanthine hydroxylase reductase</fullName>
    </submittedName>
</protein>
<dbReference type="GO" id="GO:0016491">
    <property type="term" value="F:oxidoreductase activity"/>
    <property type="evidence" value="ECO:0007669"/>
    <property type="project" value="UniProtKB-KW"/>
</dbReference>
<evidence type="ECO:0000259" key="7">
    <source>
        <dbReference type="PROSITE" id="PS51085"/>
    </source>
</evidence>
<evidence type="ECO:0000256" key="5">
    <source>
        <dbReference type="ARBA" id="ARBA00023004"/>
    </source>
</evidence>
<dbReference type="SUPFAM" id="SSF52343">
    <property type="entry name" value="Ferredoxin reductase-like, C-terminal NADP-linked domain"/>
    <property type="match status" value="1"/>
</dbReference>
<dbReference type="CDD" id="cd06185">
    <property type="entry name" value="PDR_like"/>
    <property type="match status" value="1"/>
</dbReference>
<keyword evidence="2" id="KW-0001">2Fe-2S</keyword>
<keyword evidence="4" id="KW-0560">Oxidoreductase</keyword>
<dbReference type="InterPro" id="IPR012675">
    <property type="entry name" value="Beta-grasp_dom_sf"/>
</dbReference>
<dbReference type="PROSITE" id="PS00197">
    <property type="entry name" value="2FE2S_FER_1"/>
    <property type="match status" value="1"/>
</dbReference>
<keyword evidence="10" id="KW-1185">Reference proteome</keyword>
<dbReference type="AlphaFoldDB" id="A0A4V2KCZ5"/>
<evidence type="ECO:0000313" key="9">
    <source>
        <dbReference type="EMBL" id="TBU96870.1"/>
    </source>
</evidence>
<evidence type="ECO:0000256" key="2">
    <source>
        <dbReference type="ARBA" id="ARBA00022714"/>
    </source>
</evidence>
<evidence type="ECO:0000313" key="10">
    <source>
        <dbReference type="Proteomes" id="UP000292639"/>
    </source>
</evidence>
<dbReference type="Gene3D" id="2.40.30.10">
    <property type="entry name" value="Translation factors"/>
    <property type="match status" value="1"/>
</dbReference>
<feature type="domain" description="FAD-binding FR-type" evidence="8">
    <location>
        <begin position="1"/>
        <end position="102"/>
    </location>
</feature>
<accession>A0A4V2KCZ5</accession>
<dbReference type="Pfam" id="PF00111">
    <property type="entry name" value="Fer2"/>
    <property type="match status" value="1"/>
</dbReference>
<sequence>MVLQHVTITETRPEGLGNQALRLEPTGGELQPFEAGAHVDVHLPNGLVRQYSIASAPHRRDHYLLCVKHEAQSRGGSQYVCEALQVGTELRISAPRNLFPLHAGETQVLVGAGIGLTPLLAMAESLECDGRPFVLHHYSRAREQVPFLERLLRGFSHGRVYLHHSRDGASPRQHIPREISAPPPGGQLYLCGPEAFMQRFGELALEHGWAAASVHREAFGGTLAEPPAEGDEAFEVLLASSGRLIRVEADRSIAAALLEAGVDVPLSCEMGICGACTVEVLEGTPEHRDSVLSEQERTGHMTLCCSRSRSARLTLNL</sequence>
<dbReference type="EMBL" id="QJUP01000011">
    <property type="protein sequence ID" value="TBU96870.1"/>
    <property type="molecule type" value="Genomic_DNA"/>
</dbReference>
<evidence type="ECO:0000256" key="1">
    <source>
        <dbReference type="ARBA" id="ARBA00022630"/>
    </source>
</evidence>
<dbReference type="CDD" id="cd00207">
    <property type="entry name" value="fer2"/>
    <property type="match status" value="1"/>
</dbReference>
<keyword evidence="6" id="KW-0411">Iron-sulfur</keyword>
<evidence type="ECO:0000256" key="4">
    <source>
        <dbReference type="ARBA" id="ARBA00023002"/>
    </source>
</evidence>
<reference evidence="9 10" key="1">
    <citation type="submission" date="2018-06" db="EMBL/GenBank/DDBJ databases">
        <title>Three novel Pseudomonas species isolated from symptomatic oak.</title>
        <authorList>
            <person name="Bueno-Gonzalez V."/>
            <person name="Brady C."/>
        </authorList>
    </citation>
    <scope>NUCLEOTIDE SEQUENCE [LARGE SCALE GENOMIC DNA]</scope>
    <source>
        <strain evidence="9 10">P17C</strain>
    </source>
</reference>
<dbReference type="Gene3D" id="3.10.20.30">
    <property type="match status" value="1"/>
</dbReference>
<keyword evidence="1" id="KW-0285">Flavoprotein</keyword>
<gene>
    <name evidence="9" type="ORF">DNJ96_09930</name>
</gene>
<dbReference type="InterPro" id="IPR017927">
    <property type="entry name" value="FAD-bd_FR_type"/>
</dbReference>
<dbReference type="InterPro" id="IPR039261">
    <property type="entry name" value="FNR_nucleotide-bd"/>
</dbReference>
<dbReference type="InterPro" id="IPR036010">
    <property type="entry name" value="2Fe-2S_ferredoxin-like_sf"/>
</dbReference>
<dbReference type="SUPFAM" id="SSF63380">
    <property type="entry name" value="Riboflavin synthase domain-like"/>
    <property type="match status" value="1"/>
</dbReference>
<name>A0A4V2KCZ5_9GAMM</name>
<dbReference type="InterPro" id="IPR017938">
    <property type="entry name" value="Riboflavin_synthase-like_b-brl"/>
</dbReference>
<dbReference type="PANTHER" id="PTHR47354">
    <property type="entry name" value="NADH OXIDOREDUCTASE HCR"/>
    <property type="match status" value="1"/>
</dbReference>
<proteinExistence type="predicted"/>
<dbReference type="InterPro" id="IPR050415">
    <property type="entry name" value="MRET"/>
</dbReference>
<evidence type="ECO:0000256" key="6">
    <source>
        <dbReference type="ARBA" id="ARBA00023014"/>
    </source>
</evidence>
<dbReference type="PANTHER" id="PTHR47354:SF1">
    <property type="entry name" value="CARNITINE MONOOXYGENASE REDUCTASE SUBUNIT"/>
    <property type="match status" value="1"/>
</dbReference>
<dbReference type="GO" id="GO:0046872">
    <property type="term" value="F:metal ion binding"/>
    <property type="evidence" value="ECO:0007669"/>
    <property type="project" value="UniProtKB-KW"/>
</dbReference>
<dbReference type="GO" id="GO:0051537">
    <property type="term" value="F:2 iron, 2 sulfur cluster binding"/>
    <property type="evidence" value="ECO:0007669"/>
    <property type="project" value="UniProtKB-KW"/>
</dbReference>
<evidence type="ECO:0000259" key="8">
    <source>
        <dbReference type="PROSITE" id="PS51384"/>
    </source>
</evidence>
<evidence type="ECO:0000256" key="3">
    <source>
        <dbReference type="ARBA" id="ARBA00022723"/>
    </source>
</evidence>
<dbReference type="RefSeq" id="WP_131185450.1">
    <property type="nucleotide sequence ID" value="NZ_QJUO01000028.1"/>
</dbReference>
<comment type="caution">
    <text evidence="9">The sequence shown here is derived from an EMBL/GenBank/DDBJ whole genome shotgun (WGS) entry which is preliminary data.</text>
</comment>
<keyword evidence="5" id="KW-0408">Iron</keyword>
<organism evidence="9 10">
    <name type="scientific">Stutzerimonas kirkiae</name>
    <dbReference type="NCBI Taxonomy" id="2211392"/>
    <lineage>
        <taxon>Bacteria</taxon>
        <taxon>Pseudomonadati</taxon>
        <taxon>Pseudomonadota</taxon>
        <taxon>Gammaproteobacteria</taxon>
        <taxon>Pseudomonadales</taxon>
        <taxon>Pseudomonadaceae</taxon>
        <taxon>Stutzerimonas</taxon>
    </lineage>
</organism>
<dbReference type="InterPro" id="IPR006058">
    <property type="entry name" value="2Fe2S_fd_BS"/>
</dbReference>
<dbReference type="SUPFAM" id="SSF54292">
    <property type="entry name" value="2Fe-2S ferredoxin-like"/>
    <property type="match status" value="1"/>
</dbReference>
<dbReference type="PROSITE" id="PS51384">
    <property type="entry name" value="FAD_FR"/>
    <property type="match status" value="1"/>
</dbReference>
<dbReference type="Proteomes" id="UP000292639">
    <property type="component" value="Unassembled WGS sequence"/>
</dbReference>